<sequence length="99" mass="11151">MVDVRSKVRYRARLSGSLLDGPFSRSCSATGLHHSASTRKTPGLTNLALLPYQLLFRVNDVLTQRMSTKRFGRIPLEQEVQPVSLDPTPCQINLWPTWA</sequence>
<protein>
    <submittedName>
        <fullName evidence="1">Uncharacterized protein</fullName>
    </submittedName>
</protein>
<keyword evidence="2" id="KW-1185">Reference proteome</keyword>
<dbReference type="AlphaFoldDB" id="A0AAE0YHY9"/>
<dbReference type="EMBL" id="JAWDGP010006253">
    <property type="protein sequence ID" value="KAK3744691.1"/>
    <property type="molecule type" value="Genomic_DNA"/>
</dbReference>
<gene>
    <name evidence="1" type="ORF">RRG08_062340</name>
</gene>
<organism evidence="1 2">
    <name type="scientific">Elysia crispata</name>
    <name type="common">lettuce slug</name>
    <dbReference type="NCBI Taxonomy" id="231223"/>
    <lineage>
        <taxon>Eukaryota</taxon>
        <taxon>Metazoa</taxon>
        <taxon>Spiralia</taxon>
        <taxon>Lophotrochozoa</taxon>
        <taxon>Mollusca</taxon>
        <taxon>Gastropoda</taxon>
        <taxon>Heterobranchia</taxon>
        <taxon>Euthyneura</taxon>
        <taxon>Panpulmonata</taxon>
        <taxon>Sacoglossa</taxon>
        <taxon>Placobranchoidea</taxon>
        <taxon>Plakobranchidae</taxon>
        <taxon>Elysia</taxon>
    </lineage>
</organism>
<dbReference type="Proteomes" id="UP001283361">
    <property type="component" value="Unassembled WGS sequence"/>
</dbReference>
<name>A0AAE0YHY9_9GAST</name>
<accession>A0AAE0YHY9</accession>
<evidence type="ECO:0000313" key="2">
    <source>
        <dbReference type="Proteomes" id="UP001283361"/>
    </source>
</evidence>
<comment type="caution">
    <text evidence="1">The sequence shown here is derived from an EMBL/GenBank/DDBJ whole genome shotgun (WGS) entry which is preliminary data.</text>
</comment>
<reference evidence="1" key="1">
    <citation type="journal article" date="2023" name="G3 (Bethesda)">
        <title>A reference genome for the long-term kleptoplast-retaining sea slug Elysia crispata morphotype clarki.</title>
        <authorList>
            <person name="Eastman K.E."/>
            <person name="Pendleton A.L."/>
            <person name="Shaikh M.A."/>
            <person name="Suttiyut T."/>
            <person name="Ogas R."/>
            <person name="Tomko P."/>
            <person name="Gavelis G."/>
            <person name="Widhalm J.R."/>
            <person name="Wisecaver J.H."/>
        </authorList>
    </citation>
    <scope>NUCLEOTIDE SEQUENCE</scope>
    <source>
        <strain evidence="1">ECLA1</strain>
    </source>
</reference>
<evidence type="ECO:0000313" key="1">
    <source>
        <dbReference type="EMBL" id="KAK3744691.1"/>
    </source>
</evidence>
<proteinExistence type="predicted"/>